<dbReference type="InterPro" id="IPR050545">
    <property type="entry name" value="Mycobact_MmpL"/>
</dbReference>
<dbReference type="AlphaFoldDB" id="A0A4Q8ANJ4"/>
<evidence type="ECO:0000256" key="5">
    <source>
        <dbReference type="ARBA" id="ARBA00022989"/>
    </source>
</evidence>
<keyword evidence="4 8" id="KW-0812">Transmembrane</keyword>
<evidence type="ECO:0000256" key="7">
    <source>
        <dbReference type="SAM" id="MobiDB-lite"/>
    </source>
</evidence>
<comment type="similarity">
    <text evidence="2">Belongs to the resistance-nodulation-cell division (RND) (TC 2.A.6) family. MmpL subfamily.</text>
</comment>
<sequence length="712" mass="73494">MSDSRLRPSLPERLTSRRGAWVSLLLVLLAIVAAFGMLRAAEAPGGNAIAPPSSESAQVKALADEFAGSDEGSVLIIATRDDGGELTDADLASVSALVPEIDATTGHTASQPFASEDEQAAVIQTSIALGEDNTATAEEVKALRSTLAENPIDGMTVLVTGGSAFGADIAGAFEGADFTLLMVTIGIVALLLILTYRSPILWIIPLTVVAIADRLASLATNAVGGVLGLQFDAGIISVLVFGAGTNYALLLISRYREELLKTEDHRLALSTAWRGTAPAILASNVTVVLSLLTLVFAVIPGTRGLGISSAIGLIIALVAVLFALPPLLAVCGRGIFWPFVPRPGQATSDRRVWGAVASRVVRRPVVALVAGGTLLAIMALGLFGTSIGLTQTEKFRVASESAAGLETLSEHFPAGESQPMIVIADSDSVDEVSAAAADVPGVVRVTPLGESENGELGKLMVTGEPGPGTPESLDLVEELRTVVHGVDADALVGGAVAEDLDARAGNVQDLLLIVPLVLSVSFIVLLVLLRSFVAPALLLVVNVVSAVAAIGAGSWLSRVLFGQDALDLQVPLLSFLFLVALGIDYTIFLVHRARSEAATHGTRQGMVRAVANTGGVITSAGIVLAAVFAALGMLPLVTLGQLGLIVGLGVIVDTLVVRTVIVPAIFSLLGDRIWWPSKAPKAPAPSDAPHEDSRQGRESEHDAPHSDPVLAG</sequence>
<feature type="transmembrane region" description="Helical" evidence="8">
    <location>
        <begin position="203"/>
        <end position="227"/>
    </location>
</feature>
<dbReference type="InterPro" id="IPR000731">
    <property type="entry name" value="SSD"/>
</dbReference>
<feature type="domain" description="SSD" evidence="9">
    <location>
        <begin position="539"/>
        <end position="668"/>
    </location>
</feature>
<dbReference type="EMBL" id="SHLC01000001">
    <property type="protein sequence ID" value="RZU65613.1"/>
    <property type="molecule type" value="Genomic_DNA"/>
</dbReference>
<protein>
    <submittedName>
        <fullName evidence="10">RND superfamily putative drug exporter</fullName>
    </submittedName>
</protein>
<keyword evidence="5 8" id="KW-1133">Transmembrane helix</keyword>
<feature type="transmembrane region" description="Helical" evidence="8">
    <location>
        <begin position="610"/>
        <end position="636"/>
    </location>
</feature>
<dbReference type="Proteomes" id="UP000291483">
    <property type="component" value="Unassembled WGS sequence"/>
</dbReference>
<feature type="transmembrane region" description="Helical" evidence="8">
    <location>
        <begin position="233"/>
        <end position="255"/>
    </location>
</feature>
<feature type="transmembrane region" description="Helical" evidence="8">
    <location>
        <begin position="510"/>
        <end position="529"/>
    </location>
</feature>
<keyword evidence="6 8" id="KW-0472">Membrane</keyword>
<evidence type="ECO:0000256" key="2">
    <source>
        <dbReference type="ARBA" id="ARBA00010157"/>
    </source>
</evidence>
<feature type="transmembrane region" description="Helical" evidence="8">
    <location>
        <begin position="536"/>
        <end position="556"/>
    </location>
</feature>
<comment type="caution">
    <text evidence="10">The sequence shown here is derived from an EMBL/GenBank/DDBJ whole genome shotgun (WGS) entry which is preliminary data.</text>
</comment>
<comment type="subcellular location">
    <subcellularLocation>
        <location evidence="1">Cell membrane</location>
        <topology evidence="1">Multi-pass membrane protein</topology>
    </subcellularLocation>
</comment>
<evidence type="ECO:0000256" key="6">
    <source>
        <dbReference type="ARBA" id="ARBA00023136"/>
    </source>
</evidence>
<dbReference type="PANTHER" id="PTHR33406:SF6">
    <property type="entry name" value="MEMBRANE PROTEIN YDGH-RELATED"/>
    <property type="match status" value="1"/>
</dbReference>
<evidence type="ECO:0000256" key="4">
    <source>
        <dbReference type="ARBA" id="ARBA00022692"/>
    </source>
</evidence>
<evidence type="ECO:0000259" key="9">
    <source>
        <dbReference type="PROSITE" id="PS50156"/>
    </source>
</evidence>
<proteinExistence type="inferred from homology"/>
<feature type="transmembrane region" description="Helical" evidence="8">
    <location>
        <begin position="178"/>
        <end position="196"/>
    </location>
</feature>
<feature type="region of interest" description="Disordered" evidence="7">
    <location>
        <begin position="679"/>
        <end position="712"/>
    </location>
</feature>
<keyword evidence="11" id="KW-1185">Reference proteome</keyword>
<feature type="compositionally biased region" description="Basic and acidic residues" evidence="7">
    <location>
        <begin position="688"/>
        <end position="705"/>
    </location>
</feature>
<dbReference type="OrthoDB" id="2365435at2"/>
<organism evidence="10 11">
    <name type="scientific">Microterricola gilva</name>
    <dbReference type="NCBI Taxonomy" id="393267"/>
    <lineage>
        <taxon>Bacteria</taxon>
        <taxon>Bacillati</taxon>
        <taxon>Actinomycetota</taxon>
        <taxon>Actinomycetes</taxon>
        <taxon>Micrococcales</taxon>
        <taxon>Microbacteriaceae</taxon>
        <taxon>Microterricola</taxon>
    </lineage>
</organism>
<dbReference type="PANTHER" id="PTHR33406">
    <property type="entry name" value="MEMBRANE PROTEIN MJ1562-RELATED"/>
    <property type="match status" value="1"/>
</dbReference>
<keyword evidence="3" id="KW-1003">Cell membrane</keyword>
<evidence type="ECO:0000256" key="1">
    <source>
        <dbReference type="ARBA" id="ARBA00004651"/>
    </source>
</evidence>
<reference evidence="10 11" key="1">
    <citation type="submission" date="2019-02" db="EMBL/GenBank/DDBJ databases">
        <title>Sequencing the genomes of 1000 actinobacteria strains.</title>
        <authorList>
            <person name="Klenk H.-P."/>
        </authorList>
    </citation>
    <scope>NUCLEOTIDE SEQUENCE [LARGE SCALE GENOMIC DNA]</scope>
    <source>
        <strain evidence="10 11">DSM 18319</strain>
    </source>
</reference>
<dbReference type="SUPFAM" id="SSF82866">
    <property type="entry name" value="Multidrug efflux transporter AcrB transmembrane domain"/>
    <property type="match status" value="2"/>
</dbReference>
<evidence type="ECO:0000313" key="10">
    <source>
        <dbReference type="EMBL" id="RZU65613.1"/>
    </source>
</evidence>
<dbReference type="RefSeq" id="WP_130505944.1">
    <property type="nucleotide sequence ID" value="NZ_SHLC01000001.1"/>
</dbReference>
<dbReference type="Pfam" id="PF03176">
    <property type="entry name" value="MMPL"/>
    <property type="match status" value="2"/>
</dbReference>
<name>A0A4Q8ANJ4_9MICO</name>
<feature type="domain" description="SSD" evidence="9">
    <location>
        <begin position="235"/>
        <end position="330"/>
    </location>
</feature>
<dbReference type="InterPro" id="IPR004869">
    <property type="entry name" value="MMPL_dom"/>
</dbReference>
<dbReference type="Gene3D" id="1.20.1640.10">
    <property type="entry name" value="Multidrug efflux transporter AcrB transmembrane domain"/>
    <property type="match status" value="2"/>
</dbReference>
<accession>A0A4Q8ANJ4</accession>
<feature type="transmembrane region" description="Helical" evidence="8">
    <location>
        <begin position="365"/>
        <end position="389"/>
    </location>
</feature>
<feature type="transmembrane region" description="Helical" evidence="8">
    <location>
        <begin position="642"/>
        <end position="669"/>
    </location>
</feature>
<feature type="transmembrane region" description="Helical" evidence="8">
    <location>
        <begin position="568"/>
        <end position="590"/>
    </location>
</feature>
<feature type="transmembrane region" description="Helical" evidence="8">
    <location>
        <begin position="276"/>
        <end position="299"/>
    </location>
</feature>
<dbReference type="GO" id="GO:0005886">
    <property type="term" value="C:plasma membrane"/>
    <property type="evidence" value="ECO:0007669"/>
    <property type="project" value="UniProtKB-SubCell"/>
</dbReference>
<evidence type="ECO:0000256" key="8">
    <source>
        <dbReference type="SAM" id="Phobius"/>
    </source>
</evidence>
<dbReference type="PROSITE" id="PS50156">
    <property type="entry name" value="SSD"/>
    <property type="match status" value="2"/>
</dbReference>
<evidence type="ECO:0000313" key="11">
    <source>
        <dbReference type="Proteomes" id="UP000291483"/>
    </source>
</evidence>
<evidence type="ECO:0000256" key="3">
    <source>
        <dbReference type="ARBA" id="ARBA00022475"/>
    </source>
</evidence>
<gene>
    <name evidence="10" type="ORF">EV379_1947</name>
</gene>
<feature type="transmembrane region" description="Helical" evidence="8">
    <location>
        <begin position="305"/>
        <end position="324"/>
    </location>
</feature>